<sequence>MADIPREMSEVEELEKQIEKLQKEVNDLRKVSVFSDIQPYIEENETKYKKVKISTVGLTYLIRHSKSNILQLLIKRIAEDLHRETEDVQLIDPISGFSLKGDEDLLNFENDGVIRLDFQYKQTLNECGIDHHHSHFGSDDDFSDDDNFYSTCSCSNPH</sequence>
<reference evidence="2" key="2">
    <citation type="submission" date="2021-01" db="EMBL/GenBank/DDBJ databases">
        <authorList>
            <person name="Schikora-Tamarit M.A."/>
        </authorList>
    </citation>
    <scope>NUCLEOTIDE SEQUENCE</scope>
    <source>
        <strain evidence="2">CBS6341</strain>
    </source>
</reference>
<organism evidence="2 3">
    <name type="scientific">Wickerhamomyces mucosus</name>
    <dbReference type="NCBI Taxonomy" id="1378264"/>
    <lineage>
        <taxon>Eukaryota</taxon>
        <taxon>Fungi</taxon>
        <taxon>Dikarya</taxon>
        <taxon>Ascomycota</taxon>
        <taxon>Saccharomycotina</taxon>
        <taxon>Saccharomycetes</taxon>
        <taxon>Phaffomycetales</taxon>
        <taxon>Wickerhamomycetaceae</taxon>
        <taxon>Wickerhamomyces</taxon>
    </lineage>
</organism>
<reference evidence="2" key="1">
    <citation type="journal article" date="2021" name="Open Biol.">
        <title>Shared evolutionary footprints suggest mitochondrial oxidative damage underlies multiple complex I losses in fungi.</title>
        <authorList>
            <person name="Schikora-Tamarit M.A."/>
            <person name="Marcet-Houben M."/>
            <person name="Nosek J."/>
            <person name="Gabaldon T."/>
        </authorList>
    </citation>
    <scope>NUCLEOTIDE SEQUENCE</scope>
    <source>
        <strain evidence="2">CBS6341</strain>
    </source>
</reference>
<dbReference type="EMBL" id="JAEUBF010000152">
    <property type="protein sequence ID" value="KAH3680200.1"/>
    <property type="molecule type" value="Genomic_DNA"/>
</dbReference>
<dbReference type="Proteomes" id="UP000769528">
    <property type="component" value="Unassembled WGS sequence"/>
</dbReference>
<accession>A0A9P8PZ33</accession>
<proteinExistence type="predicted"/>
<keyword evidence="1" id="KW-0175">Coiled coil</keyword>
<gene>
    <name evidence="2" type="ORF">WICMUC_000465</name>
</gene>
<evidence type="ECO:0000313" key="3">
    <source>
        <dbReference type="Proteomes" id="UP000769528"/>
    </source>
</evidence>
<keyword evidence="3" id="KW-1185">Reference proteome</keyword>
<dbReference type="OrthoDB" id="3979317at2759"/>
<comment type="caution">
    <text evidence="2">The sequence shown here is derived from an EMBL/GenBank/DDBJ whole genome shotgun (WGS) entry which is preliminary data.</text>
</comment>
<evidence type="ECO:0000256" key="1">
    <source>
        <dbReference type="SAM" id="Coils"/>
    </source>
</evidence>
<dbReference type="AlphaFoldDB" id="A0A9P8PZ33"/>
<name>A0A9P8PZ33_9ASCO</name>
<feature type="coiled-coil region" evidence="1">
    <location>
        <begin position="4"/>
        <end position="31"/>
    </location>
</feature>
<evidence type="ECO:0000313" key="2">
    <source>
        <dbReference type="EMBL" id="KAH3680200.1"/>
    </source>
</evidence>
<protein>
    <submittedName>
        <fullName evidence="2">Uncharacterized protein</fullName>
    </submittedName>
</protein>